<evidence type="ECO:0000313" key="5">
    <source>
        <dbReference type="Proteomes" id="UP000283426"/>
    </source>
</evidence>
<dbReference type="Pfam" id="PF04773">
    <property type="entry name" value="FecR"/>
    <property type="match status" value="1"/>
</dbReference>
<dbReference type="RefSeq" id="WP_118108579.1">
    <property type="nucleotide sequence ID" value="NZ_JADMYR010000019.1"/>
</dbReference>
<protein>
    <submittedName>
        <fullName evidence="4">FecR family protein</fullName>
    </submittedName>
</protein>
<dbReference type="GO" id="GO:0016989">
    <property type="term" value="F:sigma factor antagonist activity"/>
    <property type="evidence" value="ECO:0007669"/>
    <property type="project" value="TreeGrafter"/>
</dbReference>
<dbReference type="Proteomes" id="UP000283426">
    <property type="component" value="Unassembled WGS sequence"/>
</dbReference>
<evidence type="ECO:0000259" key="3">
    <source>
        <dbReference type="Pfam" id="PF16344"/>
    </source>
</evidence>
<dbReference type="Gene3D" id="2.60.120.1440">
    <property type="match status" value="1"/>
</dbReference>
<dbReference type="InterPro" id="IPR012373">
    <property type="entry name" value="Ferrdict_sens_TM"/>
</dbReference>
<proteinExistence type="predicted"/>
<gene>
    <name evidence="4" type="ORF">DWW24_19370</name>
</gene>
<feature type="transmembrane region" description="Helical" evidence="1">
    <location>
        <begin position="85"/>
        <end position="105"/>
    </location>
</feature>
<comment type="caution">
    <text evidence="4">The sequence shown here is derived from an EMBL/GenBank/DDBJ whole genome shotgun (WGS) entry which is preliminary data.</text>
</comment>
<dbReference type="PANTHER" id="PTHR30273">
    <property type="entry name" value="PERIPLASMIC SIGNAL SENSOR AND SIGMA FACTOR ACTIVATOR FECR-RELATED"/>
    <property type="match status" value="1"/>
</dbReference>
<feature type="domain" description="FecR protein" evidence="2">
    <location>
        <begin position="186"/>
        <end position="271"/>
    </location>
</feature>
<evidence type="ECO:0000256" key="1">
    <source>
        <dbReference type="SAM" id="Phobius"/>
    </source>
</evidence>
<name>A0A412W4G9_9BACT</name>
<accession>A0A412W4G9</accession>
<keyword evidence="1" id="KW-1133">Transmembrane helix</keyword>
<reference evidence="4 5" key="1">
    <citation type="submission" date="2018-08" db="EMBL/GenBank/DDBJ databases">
        <title>A genome reference for cultivated species of the human gut microbiota.</title>
        <authorList>
            <person name="Zou Y."/>
            <person name="Xue W."/>
            <person name="Luo G."/>
        </authorList>
    </citation>
    <scope>NUCLEOTIDE SEQUENCE [LARGE SCALE GENOMIC DNA]</scope>
    <source>
        <strain evidence="4 5">AF14-6AC</strain>
    </source>
</reference>
<dbReference type="PANTHER" id="PTHR30273:SF2">
    <property type="entry name" value="PROTEIN FECR"/>
    <property type="match status" value="1"/>
</dbReference>
<keyword evidence="1" id="KW-0812">Transmembrane</keyword>
<sequence>MDTSRLNHIAGLIARKGSGGKLTGTEQQELEEWIRASRMNRESYDRIISGRGVIRLMELEKQIDTDRSFKKLTVRLKWRCWKRRILTAGVAAMVMIGIMSAFWWWEQEGITVPESAGQPGIKPGGNCAVLVLGNGCRVDLQKDCDTLQLPGISWDHRKGTIVYDGRENKTGWPEKNTLMVPLRGEYRLVLGDGTKVWLNSASSLNYPVQFAEKERCVELDGEAYFEVTPDPERPFIVKSGDVQTRVLGTAFNFSAYRGENASTITLLTGKVAVSAPGHAERVLLPGQQLKYDAENRKTVIKEVDAEDFVVWKDGLFLFNDCGLEEIIPRLSRWYGVTFHYDREKFGDLKFYIKTRRYEDIGTILNLLKLTENVTYSIEGNEVTLYRTGENK</sequence>
<organism evidence="4 5">
    <name type="scientific">Odoribacter splanchnicus</name>
    <dbReference type="NCBI Taxonomy" id="28118"/>
    <lineage>
        <taxon>Bacteria</taxon>
        <taxon>Pseudomonadati</taxon>
        <taxon>Bacteroidota</taxon>
        <taxon>Bacteroidia</taxon>
        <taxon>Bacteroidales</taxon>
        <taxon>Odoribacteraceae</taxon>
        <taxon>Odoribacter</taxon>
    </lineage>
</organism>
<dbReference type="Gene3D" id="3.55.50.30">
    <property type="match status" value="1"/>
</dbReference>
<feature type="domain" description="Protein FecR C-terminal" evidence="3">
    <location>
        <begin position="316"/>
        <end position="384"/>
    </location>
</feature>
<dbReference type="AlphaFoldDB" id="A0A412W4G9"/>
<keyword evidence="1" id="KW-0472">Membrane</keyword>
<dbReference type="InterPro" id="IPR032508">
    <property type="entry name" value="FecR_C"/>
</dbReference>
<dbReference type="FunFam" id="2.60.120.1440:FF:000001">
    <property type="entry name" value="Putative anti-sigma factor"/>
    <property type="match status" value="1"/>
</dbReference>
<evidence type="ECO:0000259" key="2">
    <source>
        <dbReference type="Pfam" id="PF04773"/>
    </source>
</evidence>
<dbReference type="Pfam" id="PF16344">
    <property type="entry name" value="FecR_C"/>
    <property type="match status" value="1"/>
</dbReference>
<evidence type="ECO:0000313" key="4">
    <source>
        <dbReference type="EMBL" id="RGV18676.1"/>
    </source>
</evidence>
<dbReference type="EMBL" id="QRYW01000055">
    <property type="protein sequence ID" value="RGV18676.1"/>
    <property type="molecule type" value="Genomic_DNA"/>
</dbReference>
<dbReference type="InterPro" id="IPR006860">
    <property type="entry name" value="FecR"/>
</dbReference>